<reference evidence="3" key="1">
    <citation type="journal article" date="2018" name="Nat. Microbiol.">
        <title>Leveraging single-cell genomics to expand the fungal tree of life.</title>
        <authorList>
            <person name="Ahrendt S.R."/>
            <person name="Quandt C.A."/>
            <person name="Ciobanu D."/>
            <person name="Clum A."/>
            <person name="Salamov A."/>
            <person name="Andreopoulos B."/>
            <person name="Cheng J.F."/>
            <person name="Woyke T."/>
            <person name="Pelin A."/>
            <person name="Henrissat B."/>
            <person name="Reynolds N.K."/>
            <person name="Benny G.L."/>
            <person name="Smith M.E."/>
            <person name="James T.Y."/>
            <person name="Grigoriev I.V."/>
        </authorList>
    </citation>
    <scope>NUCLEOTIDE SEQUENCE [LARGE SCALE GENOMIC DNA]</scope>
</reference>
<organism evidence="2 3">
    <name type="scientific">Blyttiomyces helicus</name>
    <dbReference type="NCBI Taxonomy" id="388810"/>
    <lineage>
        <taxon>Eukaryota</taxon>
        <taxon>Fungi</taxon>
        <taxon>Fungi incertae sedis</taxon>
        <taxon>Chytridiomycota</taxon>
        <taxon>Chytridiomycota incertae sedis</taxon>
        <taxon>Chytridiomycetes</taxon>
        <taxon>Chytridiomycetes incertae sedis</taxon>
        <taxon>Blyttiomyces</taxon>
    </lineage>
</organism>
<keyword evidence="3" id="KW-1185">Reference proteome</keyword>
<dbReference type="AlphaFoldDB" id="A0A4P9W0P4"/>
<name>A0A4P9W0P4_9FUNG</name>
<evidence type="ECO:0000313" key="3">
    <source>
        <dbReference type="Proteomes" id="UP000269721"/>
    </source>
</evidence>
<dbReference type="Proteomes" id="UP000269721">
    <property type="component" value="Unassembled WGS sequence"/>
</dbReference>
<sequence>MQAQDPRHISLTRLSPLTCTDVPPPAVNYPGPSHSSGLLPDPGEDSDDTVRRPIPERSTSPAVPNAPSTRPTKPALTSELPSRAERTGEEGPGVADDSSRELHIRRFQEGVDQFGIPAESTGECNPPAHVSARLPYPERGVRTRFGKRGFGKRGCKRERHQRFHGIGYSNRIIEVKAQRTGSG</sequence>
<accession>A0A4P9W0P4</accession>
<dbReference type="EMBL" id="KZ998810">
    <property type="protein sequence ID" value="RKO85721.1"/>
    <property type="molecule type" value="Genomic_DNA"/>
</dbReference>
<gene>
    <name evidence="2" type="ORF">BDK51DRAFT_48535</name>
</gene>
<evidence type="ECO:0000256" key="1">
    <source>
        <dbReference type="SAM" id="MobiDB-lite"/>
    </source>
</evidence>
<feature type="region of interest" description="Disordered" evidence="1">
    <location>
        <begin position="1"/>
        <end position="101"/>
    </location>
</feature>
<proteinExistence type="predicted"/>
<evidence type="ECO:0000313" key="2">
    <source>
        <dbReference type="EMBL" id="RKO85721.1"/>
    </source>
</evidence>
<protein>
    <submittedName>
        <fullName evidence="2">Uncharacterized protein</fullName>
    </submittedName>
</protein>
<feature type="compositionally biased region" description="Polar residues" evidence="1">
    <location>
        <begin position="57"/>
        <end position="71"/>
    </location>
</feature>